<feature type="region of interest" description="Disordered" evidence="1">
    <location>
        <begin position="94"/>
        <end position="128"/>
    </location>
</feature>
<comment type="caution">
    <text evidence="2">The sequence shown here is derived from an EMBL/GenBank/DDBJ whole genome shotgun (WGS) entry which is preliminary data.</text>
</comment>
<protein>
    <submittedName>
        <fullName evidence="2">Uncharacterized protein</fullName>
    </submittedName>
</protein>
<accession>A0AAV5W7R7</accession>
<sequence length="160" mass="17792">KTSKEIINKKINPKKVGAPHDSSLNIPLRPKGSRTTVTAAQTTTAAPEELQQVQQPQKQGKIKFDHSDFLKEILVTDYSDYEDVLHKKKLDGDAQIPDITAPTPPPTVRQRVTTPRTKAPPRSDQLNKVHELENLLGLPHQGLMDETLTQPTTPIVWATP</sequence>
<feature type="compositionally biased region" description="Low complexity" evidence="1">
    <location>
        <begin position="108"/>
        <end position="117"/>
    </location>
</feature>
<name>A0AAV5W7R7_9BILA</name>
<gene>
    <name evidence="2" type="ORF">PFISCL1PPCAC_18065</name>
</gene>
<evidence type="ECO:0000256" key="1">
    <source>
        <dbReference type="SAM" id="MobiDB-lite"/>
    </source>
</evidence>
<organism evidence="2 3">
    <name type="scientific">Pristionchus fissidentatus</name>
    <dbReference type="NCBI Taxonomy" id="1538716"/>
    <lineage>
        <taxon>Eukaryota</taxon>
        <taxon>Metazoa</taxon>
        <taxon>Ecdysozoa</taxon>
        <taxon>Nematoda</taxon>
        <taxon>Chromadorea</taxon>
        <taxon>Rhabditida</taxon>
        <taxon>Rhabditina</taxon>
        <taxon>Diplogasteromorpha</taxon>
        <taxon>Diplogasteroidea</taxon>
        <taxon>Neodiplogasteridae</taxon>
        <taxon>Pristionchus</taxon>
    </lineage>
</organism>
<feature type="compositionally biased region" description="Low complexity" evidence="1">
    <location>
        <begin position="35"/>
        <end position="59"/>
    </location>
</feature>
<dbReference type="EMBL" id="BTSY01000005">
    <property type="protein sequence ID" value="GMT26768.1"/>
    <property type="molecule type" value="Genomic_DNA"/>
</dbReference>
<feature type="non-terminal residue" evidence="2">
    <location>
        <position position="160"/>
    </location>
</feature>
<evidence type="ECO:0000313" key="2">
    <source>
        <dbReference type="EMBL" id="GMT26768.1"/>
    </source>
</evidence>
<evidence type="ECO:0000313" key="3">
    <source>
        <dbReference type="Proteomes" id="UP001432322"/>
    </source>
</evidence>
<feature type="non-terminal residue" evidence="2">
    <location>
        <position position="1"/>
    </location>
</feature>
<reference evidence="2" key="1">
    <citation type="submission" date="2023-10" db="EMBL/GenBank/DDBJ databases">
        <title>Genome assembly of Pristionchus species.</title>
        <authorList>
            <person name="Yoshida K."/>
            <person name="Sommer R.J."/>
        </authorList>
    </citation>
    <scope>NUCLEOTIDE SEQUENCE</scope>
    <source>
        <strain evidence="2">RS5133</strain>
    </source>
</reference>
<dbReference type="Proteomes" id="UP001432322">
    <property type="component" value="Unassembled WGS sequence"/>
</dbReference>
<keyword evidence="3" id="KW-1185">Reference proteome</keyword>
<proteinExistence type="predicted"/>
<feature type="region of interest" description="Disordered" evidence="1">
    <location>
        <begin position="1"/>
        <end position="59"/>
    </location>
</feature>
<dbReference type="AlphaFoldDB" id="A0AAV5W7R7"/>